<evidence type="ECO:0000256" key="2">
    <source>
        <dbReference type="ARBA" id="ARBA00022801"/>
    </source>
</evidence>
<evidence type="ECO:0000256" key="1">
    <source>
        <dbReference type="ARBA" id="ARBA00022722"/>
    </source>
</evidence>
<dbReference type="GO" id="GO:0034477">
    <property type="term" value="P:U6 snRNA 3'-end processing"/>
    <property type="evidence" value="ECO:0007669"/>
    <property type="project" value="UniProtKB-UniRule"/>
</dbReference>
<accession>A0A2U1NYG5</accession>
<feature type="active site" description="Proton donor/acceptor" evidence="5">
    <location>
        <position position="205"/>
    </location>
</feature>
<dbReference type="PANTHER" id="PTHR13522:SF3">
    <property type="entry name" value="U6 SNRNA PHOSPHODIESTERASE 1"/>
    <property type="match status" value="1"/>
</dbReference>
<dbReference type="OrthoDB" id="49151at2759"/>
<dbReference type="GO" id="GO:1990838">
    <property type="term" value="F:poly(U)-specific exoribonuclease activity, producing 3' uridine cyclic phosphate ends"/>
    <property type="evidence" value="ECO:0007669"/>
    <property type="project" value="UniProtKB-UniRule"/>
</dbReference>
<dbReference type="PANTHER" id="PTHR13522">
    <property type="entry name" value="U6 SNRNA PHOSPHODIESTERASE 1"/>
    <property type="match status" value="1"/>
</dbReference>
<dbReference type="GO" id="GO:0016829">
    <property type="term" value="F:lyase activity"/>
    <property type="evidence" value="ECO:0007669"/>
    <property type="project" value="UniProtKB-KW"/>
</dbReference>
<keyword evidence="7" id="KW-0436">Ligase</keyword>
<gene>
    <name evidence="7" type="ORF">CTI12_AA218510</name>
</gene>
<comment type="function">
    <text evidence="5">Phosphodiesterase responsible for the U6 snRNA 3' end processing. Acts as an exoribonuclease (RNase) responsible for trimming the poly(U) tract of the last nucleotides in the pre-U6 snRNA molecule, leading to the formation of mature U6 snRNA.</text>
</comment>
<dbReference type="GO" id="GO:0005634">
    <property type="term" value="C:nucleus"/>
    <property type="evidence" value="ECO:0007669"/>
    <property type="project" value="UniProtKB-SubCell"/>
</dbReference>
<organism evidence="7 8">
    <name type="scientific">Artemisia annua</name>
    <name type="common">Sweet wormwood</name>
    <dbReference type="NCBI Taxonomy" id="35608"/>
    <lineage>
        <taxon>Eukaryota</taxon>
        <taxon>Viridiplantae</taxon>
        <taxon>Streptophyta</taxon>
        <taxon>Embryophyta</taxon>
        <taxon>Tracheophyta</taxon>
        <taxon>Spermatophyta</taxon>
        <taxon>Magnoliopsida</taxon>
        <taxon>eudicotyledons</taxon>
        <taxon>Gunneridae</taxon>
        <taxon>Pentapetalae</taxon>
        <taxon>asterids</taxon>
        <taxon>campanulids</taxon>
        <taxon>Asterales</taxon>
        <taxon>Asteraceae</taxon>
        <taxon>Asteroideae</taxon>
        <taxon>Anthemideae</taxon>
        <taxon>Artemisiinae</taxon>
        <taxon>Artemisia</taxon>
    </lineage>
</organism>
<feature type="compositionally biased region" description="Low complexity" evidence="6">
    <location>
        <begin position="10"/>
        <end position="27"/>
    </location>
</feature>
<evidence type="ECO:0000256" key="3">
    <source>
        <dbReference type="ARBA" id="ARBA00023239"/>
    </source>
</evidence>
<proteinExistence type="inferred from homology"/>
<feature type="compositionally biased region" description="Pro residues" evidence="6">
    <location>
        <begin position="28"/>
        <end position="39"/>
    </location>
</feature>
<dbReference type="InterPro" id="IPR027521">
    <property type="entry name" value="Usb1"/>
</dbReference>
<evidence type="ECO:0000256" key="6">
    <source>
        <dbReference type="SAM" id="MobiDB-lite"/>
    </source>
</evidence>
<dbReference type="EC" id="3.1.4.-" evidence="5"/>
<dbReference type="Gene3D" id="3.90.1140.10">
    <property type="entry name" value="Cyclic phosphodiesterase"/>
    <property type="match status" value="1"/>
</dbReference>
<comment type="subcellular location">
    <subcellularLocation>
        <location evidence="5">Nucleus</location>
    </subcellularLocation>
</comment>
<evidence type="ECO:0000313" key="8">
    <source>
        <dbReference type="Proteomes" id="UP000245207"/>
    </source>
</evidence>
<protein>
    <recommendedName>
        <fullName evidence="5">U6 snRNA phosphodiesterase</fullName>
        <ecNumber evidence="5">3.1.4.-</ecNumber>
    </recommendedName>
</protein>
<sequence length="394" mass="44482">MEALIASYGDTSSSDSDSDTQPPLNNRSPPPPVLPPPPIDLLNPPNSFGAFDYLERNTSSRIRSFPHIEGNYALHVYIPEIASAGGMLIRYHKVISKNHTLAFGYMEKKIASLLASDKTDTCTLWKSLEMKGYALDSIMVATELMYSAYAIVFIPSERKKELAQFLKKTTSLVQDLHVVDIDVPLLTLVKDEDKLIQAALGREFHISLGRTVPIRVHQIDSVVAMLKQKLQFQKRYLIDFNKWEVFVNDDQTRTFLSIENTSQGLTEVTKQIQVVNEVYKLHNLPEFYKDPRPHISIAWAVGDISQSLKRAVEGETKKYINVGGSSTRWATLVRRFLLSMFTHIGGLWSIVLGLHEFTRLTPCQPQLLNQFLSDLTSRCNENAKQLVLERACGS</sequence>
<evidence type="ECO:0000313" key="7">
    <source>
        <dbReference type="EMBL" id="PWA78534.1"/>
    </source>
</evidence>
<dbReference type="Pfam" id="PF09749">
    <property type="entry name" value="HVSL"/>
    <property type="match status" value="2"/>
</dbReference>
<keyword evidence="3" id="KW-0456">Lyase</keyword>
<comment type="similarity">
    <text evidence="5">Belongs to the 2H phosphoesterase superfamily. USB1 family.</text>
</comment>
<keyword evidence="1 5" id="KW-0540">Nuclease</keyword>
<dbReference type="STRING" id="35608.A0A2U1NYG5"/>
<dbReference type="Proteomes" id="UP000245207">
    <property type="component" value="Unassembled WGS sequence"/>
</dbReference>
<keyword evidence="4 5" id="KW-0539">Nucleus</keyword>
<keyword evidence="2 5" id="KW-0378">Hydrolase</keyword>
<feature type="active site" description="Proton donor/acceptor" evidence="5">
    <location>
        <position position="294"/>
    </location>
</feature>
<comment type="caution">
    <text evidence="7">The sequence shown here is derived from an EMBL/GenBank/DDBJ whole genome shotgun (WGS) entry which is preliminary data.</text>
</comment>
<name>A0A2U1NYG5_ARTAN</name>
<dbReference type="GO" id="GO:0016874">
    <property type="term" value="F:ligase activity"/>
    <property type="evidence" value="ECO:0007669"/>
    <property type="project" value="UniProtKB-KW"/>
</dbReference>
<dbReference type="FunFam" id="3.90.1140.10:FF:000008">
    <property type="entry name" value="U6 snRNA phosphodiesterase"/>
    <property type="match status" value="1"/>
</dbReference>
<dbReference type="HAMAP" id="MF_03040">
    <property type="entry name" value="USB1"/>
    <property type="match status" value="1"/>
</dbReference>
<dbReference type="AlphaFoldDB" id="A0A2U1NYG5"/>
<dbReference type="EMBL" id="PKPP01001973">
    <property type="protein sequence ID" value="PWA78534.1"/>
    <property type="molecule type" value="Genomic_DNA"/>
</dbReference>
<feature type="region of interest" description="Disordered" evidence="6">
    <location>
        <begin position="1"/>
        <end position="39"/>
    </location>
</feature>
<reference evidence="7 8" key="1">
    <citation type="journal article" date="2018" name="Mol. Plant">
        <title>The genome of Artemisia annua provides insight into the evolution of Asteraceae family and artemisinin biosynthesis.</title>
        <authorList>
            <person name="Shen Q."/>
            <person name="Zhang L."/>
            <person name="Liao Z."/>
            <person name="Wang S."/>
            <person name="Yan T."/>
            <person name="Shi P."/>
            <person name="Liu M."/>
            <person name="Fu X."/>
            <person name="Pan Q."/>
            <person name="Wang Y."/>
            <person name="Lv Z."/>
            <person name="Lu X."/>
            <person name="Zhang F."/>
            <person name="Jiang W."/>
            <person name="Ma Y."/>
            <person name="Chen M."/>
            <person name="Hao X."/>
            <person name="Li L."/>
            <person name="Tang Y."/>
            <person name="Lv G."/>
            <person name="Zhou Y."/>
            <person name="Sun X."/>
            <person name="Brodelius P.E."/>
            <person name="Rose J.K.C."/>
            <person name="Tang K."/>
        </authorList>
    </citation>
    <scope>NUCLEOTIDE SEQUENCE [LARGE SCALE GENOMIC DNA]</scope>
    <source>
        <strain evidence="8">cv. Huhao1</strain>
        <tissue evidence="7">Leaf</tissue>
    </source>
</reference>
<keyword evidence="8" id="KW-1185">Reference proteome</keyword>
<evidence type="ECO:0000256" key="4">
    <source>
        <dbReference type="ARBA" id="ARBA00023242"/>
    </source>
</evidence>
<evidence type="ECO:0000256" key="5">
    <source>
        <dbReference type="HAMAP-Rule" id="MF_03040"/>
    </source>
</evidence>